<keyword evidence="3" id="KW-1185">Reference proteome</keyword>
<dbReference type="AlphaFoldDB" id="A0A0R0CKU0"/>
<keyword evidence="1" id="KW-0812">Transmembrane</keyword>
<keyword evidence="1" id="KW-0472">Membrane</keyword>
<dbReference type="EMBL" id="LDJI01000002">
    <property type="protein sequence ID" value="KRG66407.1"/>
    <property type="molecule type" value="Genomic_DNA"/>
</dbReference>
<organism evidence="2 3">
    <name type="scientific">Stenotrophomonas humi</name>
    <dbReference type="NCBI Taxonomy" id="405444"/>
    <lineage>
        <taxon>Bacteria</taxon>
        <taxon>Pseudomonadati</taxon>
        <taxon>Pseudomonadota</taxon>
        <taxon>Gammaproteobacteria</taxon>
        <taxon>Lysobacterales</taxon>
        <taxon>Lysobacteraceae</taxon>
        <taxon>Stenotrophomonas</taxon>
    </lineage>
</organism>
<proteinExistence type="predicted"/>
<name>A0A0R0CKU0_9GAMM</name>
<accession>A0A0R0CKU0</accession>
<evidence type="ECO:0000313" key="3">
    <source>
        <dbReference type="Proteomes" id="UP000050864"/>
    </source>
</evidence>
<comment type="caution">
    <text evidence="2">The sequence shown here is derived from an EMBL/GenBank/DDBJ whole genome shotgun (WGS) entry which is preliminary data.</text>
</comment>
<evidence type="ECO:0008006" key="4">
    <source>
        <dbReference type="Google" id="ProtNLM"/>
    </source>
</evidence>
<evidence type="ECO:0000256" key="1">
    <source>
        <dbReference type="SAM" id="Phobius"/>
    </source>
</evidence>
<dbReference type="STRING" id="405444.ABB26_00675"/>
<dbReference type="RefSeq" id="WP_057631643.1">
    <property type="nucleotide sequence ID" value="NZ_LDJI01000002.1"/>
</dbReference>
<dbReference type="Proteomes" id="UP000050864">
    <property type="component" value="Unassembled WGS sequence"/>
</dbReference>
<sequence length="688" mass="77184">MGGLTVVFKRVVESDDLWIGLAVSAVCTVVGVIWRYLPKLLALIRKKTYRDYASSTSFGEDELELALEGYVHHQGMTTDPSTRLDLADALAVQRRSLFTMLDEIVMDSRTAKHVFIFADCGMGKTTFLINYFHKRQAKLKKQKLSMALVSLSRSGYLDEIRAIPQERHASTVLLMDAFDEDPLVFDGVAKRLDAIIDLTSSFRSVVISCRSQFFATDDDIPVQTGAVRTGPTPLGASKEYEFSRLYIAPFDSIRVRKYLRVAFPGLRSWRKRERAREMLARVPTLVMRPMLLAHISDVLEEENRSALMSQADIYQAIVSAWVNRESRWVKVAPLLEFSKKLALDLFTNRHLRGGEHCSREDLAKLAQEWGISIRQELLTGRSLLNRTNDGRCKFAHRSIMEYLVATAVVEGRTPGPVDLTGQIASFIFDKLDVNPSFPDGRLDQGTRLEFVSAENRLGYLTNYSLCYESPEELDASVLYGMLIVDETGGTEILGNHIQYMMDHLDERGNVQDVRISVAAHGSDTVLAYISIWGGRAVALSRVVANRNDWFSVFKAGWMGRAFFSVVGKPTIRGDRSFDLSYRACTRCNLPVDILGADSAEDCQVLSVGPDESVERTHLRLIAGFDRSGPLLPFGILSGGSITYLDGRRTRLLHRRELDGDVSPASVRDVVHEVSLVSVAERWPTRKHN</sequence>
<dbReference type="OrthoDB" id="5290767at2"/>
<protein>
    <recommendedName>
        <fullName evidence="4">NACHT domain-containing protein</fullName>
    </recommendedName>
</protein>
<keyword evidence="1" id="KW-1133">Transmembrane helix</keyword>
<reference evidence="2 3" key="1">
    <citation type="submission" date="2015-05" db="EMBL/GenBank/DDBJ databases">
        <title>Genome sequencing and analysis of members of genus Stenotrophomonas.</title>
        <authorList>
            <person name="Patil P.P."/>
            <person name="Midha S."/>
            <person name="Patil P.B."/>
        </authorList>
    </citation>
    <scope>NUCLEOTIDE SEQUENCE [LARGE SCALE GENOMIC DNA]</scope>
    <source>
        <strain evidence="2 3">DSM 18929</strain>
    </source>
</reference>
<gene>
    <name evidence="2" type="ORF">ABB26_00675</name>
</gene>
<feature type="transmembrane region" description="Helical" evidence="1">
    <location>
        <begin position="17"/>
        <end position="37"/>
    </location>
</feature>
<dbReference type="PATRIC" id="fig|405444.3.peg.1187"/>
<evidence type="ECO:0000313" key="2">
    <source>
        <dbReference type="EMBL" id="KRG66407.1"/>
    </source>
</evidence>